<organism evidence="2 3">
    <name type="scientific">Actinomadura keratinilytica</name>
    <dbReference type="NCBI Taxonomy" id="547461"/>
    <lineage>
        <taxon>Bacteria</taxon>
        <taxon>Bacillati</taxon>
        <taxon>Actinomycetota</taxon>
        <taxon>Actinomycetes</taxon>
        <taxon>Streptosporangiales</taxon>
        <taxon>Thermomonosporaceae</taxon>
        <taxon>Actinomadura</taxon>
    </lineage>
</organism>
<evidence type="ECO:0000313" key="3">
    <source>
        <dbReference type="Proteomes" id="UP001500266"/>
    </source>
</evidence>
<keyword evidence="3" id="KW-1185">Reference proteome</keyword>
<feature type="domain" description="DUF1918" evidence="1">
    <location>
        <begin position="1"/>
        <end position="57"/>
    </location>
</feature>
<dbReference type="InterPro" id="IPR015035">
    <property type="entry name" value="DUF1918"/>
</dbReference>
<evidence type="ECO:0000313" key="2">
    <source>
        <dbReference type="EMBL" id="GAA4135494.1"/>
    </source>
</evidence>
<dbReference type="RefSeq" id="WP_345019350.1">
    <property type="nucleotide sequence ID" value="NZ_BAABDO010000018.1"/>
</dbReference>
<dbReference type="Proteomes" id="UP001500266">
    <property type="component" value="Unassembled WGS sequence"/>
</dbReference>
<dbReference type="Pfam" id="PF08940">
    <property type="entry name" value="DUF1918"/>
    <property type="match status" value="1"/>
</dbReference>
<name>A0ABP7YFJ0_9ACTN</name>
<reference evidence="3" key="1">
    <citation type="journal article" date="2019" name="Int. J. Syst. Evol. Microbiol.">
        <title>The Global Catalogue of Microorganisms (GCM) 10K type strain sequencing project: providing services to taxonomists for standard genome sequencing and annotation.</title>
        <authorList>
            <consortium name="The Broad Institute Genomics Platform"/>
            <consortium name="The Broad Institute Genome Sequencing Center for Infectious Disease"/>
            <person name="Wu L."/>
            <person name="Ma J."/>
        </authorList>
    </citation>
    <scope>NUCLEOTIDE SEQUENCE [LARGE SCALE GENOMIC DNA]</scope>
    <source>
        <strain evidence="3">JCM 17316</strain>
    </source>
</reference>
<gene>
    <name evidence="2" type="ORF">GCM10022416_18110</name>
</gene>
<proteinExistence type="predicted"/>
<protein>
    <submittedName>
        <fullName evidence="2">DUF1918 domain-containing protein</fullName>
    </submittedName>
</protein>
<dbReference type="SUPFAM" id="SSF50118">
    <property type="entry name" value="Cell growth inhibitor/plasmid maintenance toxic component"/>
    <property type="match status" value="1"/>
</dbReference>
<dbReference type="EMBL" id="BAABDO010000018">
    <property type="protein sequence ID" value="GAA4135494.1"/>
    <property type="molecule type" value="Genomic_DNA"/>
</dbReference>
<accession>A0ABP7YFJ0</accession>
<evidence type="ECO:0000259" key="1">
    <source>
        <dbReference type="Pfam" id="PF08940"/>
    </source>
</evidence>
<comment type="caution">
    <text evidence="2">The sequence shown here is derived from an EMBL/GenBank/DDBJ whole genome shotgun (WGS) entry which is preliminary data.</text>
</comment>
<dbReference type="Gene3D" id="2.30.30.440">
    <property type="entry name" value="Domain of unknown function DUF1918"/>
    <property type="match status" value="1"/>
</dbReference>
<sequence>MRANAGDRLVVHGHHVGDPDREAEILEVHGRDGGPPYVVRWDDGHESTFFPSSDATIQHFPPESAKER</sequence>